<evidence type="ECO:0000313" key="3">
    <source>
        <dbReference type="EMBL" id="OKA04521.1"/>
    </source>
</evidence>
<name>A0A154MUK2_9PSEU</name>
<dbReference type="NCBIfam" id="NF033532">
    <property type="entry name" value="lone7para_assoc"/>
    <property type="match status" value="1"/>
</dbReference>
<dbReference type="Proteomes" id="UP000186883">
    <property type="component" value="Unassembled WGS sequence"/>
</dbReference>
<gene>
    <name evidence="3" type="ORF">ATP06_0232080</name>
    <name evidence="2" type="ORF">AVL48_18430</name>
</gene>
<feature type="region of interest" description="Disordered" evidence="1">
    <location>
        <begin position="49"/>
        <end position="69"/>
    </location>
</feature>
<protein>
    <recommendedName>
        <fullName evidence="6">Type VII secretion system-associated protein</fullName>
    </recommendedName>
</protein>
<dbReference type="AlphaFoldDB" id="A0A154MUK2"/>
<proteinExistence type="predicted"/>
<evidence type="ECO:0000313" key="4">
    <source>
        <dbReference type="Proteomes" id="UP000076321"/>
    </source>
</evidence>
<organism evidence="2 4">
    <name type="scientific">Amycolatopsis regifaucium</name>
    <dbReference type="NCBI Taxonomy" id="546365"/>
    <lineage>
        <taxon>Bacteria</taxon>
        <taxon>Bacillati</taxon>
        <taxon>Actinomycetota</taxon>
        <taxon>Actinomycetes</taxon>
        <taxon>Pseudonocardiales</taxon>
        <taxon>Pseudonocardiaceae</taxon>
        <taxon>Amycolatopsis</taxon>
    </lineage>
</organism>
<dbReference type="Proteomes" id="UP000076321">
    <property type="component" value="Unassembled WGS sequence"/>
</dbReference>
<evidence type="ECO:0000256" key="1">
    <source>
        <dbReference type="SAM" id="MobiDB-lite"/>
    </source>
</evidence>
<evidence type="ECO:0000313" key="5">
    <source>
        <dbReference type="Proteomes" id="UP000186883"/>
    </source>
</evidence>
<comment type="caution">
    <text evidence="2">The sequence shown here is derived from an EMBL/GenBank/DDBJ whole genome shotgun (WGS) entry which is preliminary data.</text>
</comment>
<reference evidence="2 4" key="1">
    <citation type="submission" date="2015-12" db="EMBL/GenBank/DDBJ databases">
        <title>Amycolatopsis regifaucium genome sequencing and assembly.</title>
        <authorList>
            <person name="Mayilraj S."/>
        </authorList>
    </citation>
    <scope>NUCLEOTIDE SEQUENCE [LARGE SCALE GENOMIC DNA]</scope>
    <source>
        <strain evidence="2 4">GY080</strain>
    </source>
</reference>
<dbReference type="RefSeq" id="WP_061988657.1">
    <property type="nucleotide sequence ID" value="NZ_FOPQ01000004.1"/>
</dbReference>
<evidence type="ECO:0000313" key="2">
    <source>
        <dbReference type="EMBL" id="KZB87976.1"/>
    </source>
</evidence>
<dbReference type="EMBL" id="LOBU02000022">
    <property type="protein sequence ID" value="OKA04521.1"/>
    <property type="molecule type" value="Genomic_DNA"/>
</dbReference>
<accession>A0A154MUK2</accession>
<sequence>MSEQPGETAAGEAPGSRLLLLLDPEFRMSEEQRELPPQVVLGAWVVDEAGDPSRFHPNPDYRPSTPGSPLDPVDAVLRALADGQDVADQFPVVLRDTMLGIATDDEGVAVIKPAPDGVPSVQVTTSHGHRERVGDDLRWLDVTVEELAEALPSRGVDVLLNPGSPASMRVLADAIRAAAQSEDA</sequence>
<dbReference type="OrthoDB" id="3373807at2"/>
<dbReference type="EMBL" id="LQCI01000002">
    <property type="protein sequence ID" value="KZB87976.1"/>
    <property type="molecule type" value="Genomic_DNA"/>
</dbReference>
<keyword evidence="5" id="KW-1185">Reference proteome</keyword>
<dbReference type="InterPro" id="IPR047659">
    <property type="entry name" value="T7SS_assoc"/>
</dbReference>
<reference evidence="3 5" key="2">
    <citation type="submission" date="2016-11" db="EMBL/GenBank/DDBJ databases">
        <title>Genome sequencing of Amycolatopsis regifaucium.</title>
        <authorList>
            <person name="Mayilraj S."/>
            <person name="Kaur N."/>
        </authorList>
    </citation>
    <scope>NUCLEOTIDE SEQUENCE [LARGE SCALE GENOMIC DNA]</scope>
    <source>
        <strain evidence="3 5">GY080</strain>
    </source>
</reference>
<evidence type="ECO:0008006" key="6">
    <source>
        <dbReference type="Google" id="ProtNLM"/>
    </source>
</evidence>